<dbReference type="AlphaFoldDB" id="A0AAV2VHH4"/>
<keyword evidence="2" id="KW-0732">Signal</keyword>
<evidence type="ECO:0000313" key="4">
    <source>
        <dbReference type="Proteomes" id="UP000018211"/>
    </source>
</evidence>
<evidence type="ECO:0000256" key="1">
    <source>
        <dbReference type="PROSITE-ProRule" id="PRU00339"/>
    </source>
</evidence>
<accession>A0AAV2VHH4</accession>
<keyword evidence="3" id="KW-0449">Lipoprotein</keyword>
<gene>
    <name evidence="3" type="ORF">VIBNISOn1_10002</name>
</gene>
<name>A0AAV2VHH4_9VIBR</name>
<feature type="chain" id="PRO_5043528246" evidence="2">
    <location>
        <begin position="31"/>
        <end position="469"/>
    </location>
</feature>
<evidence type="ECO:0000256" key="2">
    <source>
        <dbReference type="SAM" id="SignalP"/>
    </source>
</evidence>
<dbReference type="SUPFAM" id="SSF48452">
    <property type="entry name" value="TPR-like"/>
    <property type="match status" value="1"/>
</dbReference>
<dbReference type="InterPro" id="IPR011990">
    <property type="entry name" value="TPR-like_helical_dom_sf"/>
</dbReference>
<proteinExistence type="predicted"/>
<feature type="signal peptide" evidence="2">
    <location>
        <begin position="1"/>
        <end position="30"/>
    </location>
</feature>
<dbReference type="EMBL" id="CAOF01000001">
    <property type="protein sequence ID" value="CCO44097.1"/>
    <property type="molecule type" value="Genomic_DNA"/>
</dbReference>
<dbReference type="Proteomes" id="UP000018211">
    <property type="component" value="Unassembled WGS sequence"/>
</dbReference>
<sequence length="469" mass="52037">MFFARKSLPVRSFFIAGTSALLSACATMSAGNLFSHYSAQTQEAYFAVRNGNYAEAQEKLNTEIAGPILDNMEKGRVSLLNQDYAQSMSYLKVSDNAVKVLNDRATISLSETANTVGALATNDNMTTYEPADYELGFLHLYLGLNYLQKNDLSGALVEMRRANQVQEQAKKRRQSELESAQVSAEREGVSPNIAAIMANYPDAGDKLKAVQNGYLLYLSALLYETDGDLNSAYIDYKRALAVMPDNKEVIDAVLRVGHKLGMRQDLKTFEARYGKYKKPSKSKGRVIVLDEQRVVKAMDSFNYSLPVYNSKENLTSIYSIALPYYPNTETYPSPSLMLNGTALNRSELVDVNLMAQNNLSERMPGIIIRQALRVVAKDQLRREATKGDDVGNALFSIWNALTEQADTRSWQTLPAEVFSSSEQVNPGEHTLVVNGQNYTFNVKAGQTTLVWVSRQGTGSSVWHKQLGAI</sequence>
<keyword evidence="1" id="KW-0802">TPR repeat</keyword>
<reference evidence="3 4" key="1">
    <citation type="journal article" date="2013" name="ISME J.">
        <title>Comparative genomics of pathogenic lineages of Vibrio nigripulchritudo identifies virulence-associated traits.</title>
        <authorList>
            <person name="Goudenege D."/>
            <person name="Labreuche Y."/>
            <person name="Krin E."/>
            <person name="Ansquer D."/>
            <person name="Mangenot S."/>
            <person name="Calteau A."/>
            <person name="Medigue C."/>
            <person name="Mazel D."/>
            <person name="Polz M.F."/>
            <person name="Le Roux F."/>
        </authorList>
    </citation>
    <scope>NUCLEOTIDE SEQUENCE [LARGE SCALE GENOMIC DNA]</scope>
    <source>
        <strain evidence="3 4">SOn1</strain>
    </source>
</reference>
<dbReference type="PROSITE" id="PS51257">
    <property type="entry name" value="PROKAR_LIPOPROTEIN"/>
    <property type="match status" value="1"/>
</dbReference>
<feature type="repeat" description="TPR" evidence="1">
    <location>
        <begin position="213"/>
        <end position="246"/>
    </location>
</feature>
<dbReference type="PROSITE" id="PS50005">
    <property type="entry name" value="TPR"/>
    <property type="match status" value="1"/>
</dbReference>
<organism evidence="3 4">
    <name type="scientific">Vibrio nigripulchritudo SOn1</name>
    <dbReference type="NCBI Taxonomy" id="1238450"/>
    <lineage>
        <taxon>Bacteria</taxon>
        <taxon>Pseudomonadati</taxon>
        <taxon>Pseudomonadota</taxon>
        <taxon>Gammaproteobacteria</taxon>
        <taxon>Vibrionales</taxon>
        <taxon>Vibrionaceae</taxon>
        <taxon>Vibrio</taxon>
    </lineage>
</organism>
<evidence type="ECO:0000313" key="3">
    <source>
        <dbReference type="EMBL" id="CCO44097.1"/>
    </source>
</evidence>
<protein>
    <submittedName>
        <fullName evidence="3">Lipoprotein</fullName>
    </submittedName>
</protein>
<dbReference type="InterPro" id="IPR019734">
    <property type="entry name" value="TPR_rpt"/>
</dbReference>
<comment type="caution">
    <text evidence="3">The sequence shown here is derived from an EMBL/GenBank/DDBJ whole genome shotgun (WGS) entry which is preliminary data.</text>
</comment>